<evidence type="ECO:0000259" key="13">
    <source>
        <dbReference type="PROSITE" id="PS51918"/>
    </source>
</evidence>
<keyword evidence="8 12" id="KW-0342">GTP-binding</keyword>
<keyword evidence="16" id="KW-1185">Reference proteome</keyword>
<feature type="binding site" evidence="12">
    <location>
        <begin position="262"/>
        <end position="264"/>
    </location>
    <ligand>
        <name>GTP</name>
        <dbReference type="ChEBI" id="CHEBI:37565"/>
    </ligand>
</feature>
<evidence type="ECO:0000256" key="10">
    <source>
        <dbReference type="ARBA" id="ARBA00023239"/>
    </source>
</evidence>
<dbReference type="OrthoDB" id="9763993at2"/>
<keyword evidence="10 12" id="KW-0456">Lyase</keyword>
<feature type="binding site" evidence="12">
    <location>
        <position position="31"/>
    </location>
    <ligand>
        <name>[4Fe-4S] cluster</name>
        <dbReference type="ChEBI" id="CHEBI:49883"/>
        <label>1</label>
        <note>4Fe-4S-S-AdoMet</note>
    </ligand>
</feature>
<dbReference type="PANTHER" id="PTHR22960:SF0">
    <property type="entry name" value="MOLYBDENUM COFACTOR BIOSYNTHESIS PROTEIN 1"/>
    <property type="match status" value="1"/>
</dbReference>
<evidence type="ECO:0000256" key="11">
    <source>
        <dbReference type="ARBA" id="ARBA00048697"/>
    </source>
</evidence>
<reference evidence="15 17" key="2">
    <citation type="submission" date="2019-03" db="EMBL/GenBank/DDBJ databases">
        <title>Genomic Encyclopedia of Type Strains, Phase IV (KMG-IV): sequencing the most valuable type-strain genomes for metagenomic binning, comparative biology and taxonomic classification.</title>
        <authorList>
            <person name="Goeker M."/>
        </authorList>
    </citation>
    <scope>NUCLEOTIDE SEQUENCE [LARGE SCALE GENOMIC DNA]</scope>
    <source>
        <strain evidence="15 17">DSM 101483</strain>
    </source>
</reference>
<evidence type="ECO:0000313" key="15">
    <source>
        <dbReference type="EMBL" id="TDT90951.1"/>
    </source>
</evidence>
<dbReference type="NCBIfam" id="TIGR02666">
    <property type="entry name" value="moaA"/>
    <property type="match status" value="1"/>
</dbReference>
<evidence type="ECO:0000256" key="4">
    <source>
        <dbReference type="ARBA" id="ARBA00022723"/>
    </source>
</evidence>
<feature type="binding site" evidence="12">
    <location>
        <position position="191"/>
    </location>
    <ligand>
        <name>S-adenosyl-L-methionine</name>
        <dbReference type="ChEBI" id="CHEBI:59789"/>
    </ligand>
</feature>
<feature type="binding site" evidence="12">
    <location>
        <position position="274"/>
    </location>
    <ligand>
        <name>[4Fe-4S] cluster</name>
        <dbReference type="ChEBI" id="CHEBI:49883"/>
        <label>2</label>
        <note>4Fe-4S-substrate</note>
    </ligand>
</feature>
<dbReference type="EMBL" id="CP014206">
    <property type="protein sequence ID" value="AMK12639.1"/>
    <property type="molecule type" value="Genomic_DNA"/>
</dbReference>
<dbReference type="PANTHER" id="PTHR22960">
    <property type="entry name" value="MOLYBDOPTERIN COFACTOR SYNTHESIS PROTEIN A"/>
    <property type="match status" value="1"/>
</dbReference>
<dbReference type="KEGG" id="dej:AWY79_16755"/>
<keyword evidence="4 12" id="KW-0479">Metal-binding</keyword>
<feature type="binding site" evidence="12">
    <location>
        <position position="30"/>
    </location>
    <ligand>
        <name>S-adenosyl-L-methionine</name>
        <dbReference type="ChEBI" id="CHEBI:59789"/>
    </ligand>
</feature>
<dbReference type="Pfam" id="PF06463">
    <property type="entry name" value="Mob_synth_C"/>
    <property type="match status" value="1"/>
</dbReference>
<comment type="function">
    <text evidence="12">Catalyzes the cyclization of GTP to (8S)-3',8-cyclo-7,8-dihydroguanosine 5'-triphosphate.</text>
</comment>
<evidence type="ECO:0000313" key="17">
    <source>
        <dbReference type="Proteomes" id="UP000295506"/>
    </source>
</evidence>
<dbReference type="Gene3D" id="3.20.20.70">
    <property type="entry name" value="Aldolase class I"/>
    <property type="match status" value="1"/>
</dbReference>
<keyword evidence="5 12" id="KW-0547">Nucleotide-binding</keyword>
<dbReference type="CDD" id="cd01335">
    <property type="entry name" value="Radical_SAM"/>
    <property type="match status" value="1"/>
</dbReference>
<dbReference type="InterPro" id="IPR058240">
    <property type="entry name" value="rSAM_sf"/>
</dbReference>
<dbReference type="HAMAP" id="MF_01225_B">
    <property type="entry name" value="MoaA_B"/>
    <property type="match status" value="1"/>
</dbReference>
<evidence type="ECO:0000313" key="14">
    <source>
        <dbReference type="EMBL" id="AMK12639.1"/>
    </source>
</evidence>
<dbReference type="SFLD" id="SFLDG01067">
    <property type="entry name" value="SPASM/twitch_domain_containing"/>
    <property type="match status" value="1"/>
</dbReference>
<dbReference type="GO" id="GO:1904047">
    <property type="term" value="F:S-adenosyl-L-methionine binding"/>
    <property type="evidence" value="ECO:0007669"/>
    <property type="project" value="UniProtKB-UniRule"/>
</dbReference>
<dbReference type="PROSITE" id="PS51918">
    <property type="entry name" value="RADICAL_SAM"/>
    <property type="match status" value="1"/>
</dbReference>
<evidence type="ECO:0000256" key="8">
    <source>
        <dbReference type="ARBA" id="ARBA00023134"/>
    </source>
</evidence>
<dbReference type="EC" id="4.1.99.22" evidence="1 12"/>
<accession>A0A126QSB0</accession>
<dbReference type="AlphaFoldDB" id="A0A126QSB0"/>
<dbReference type="GO" id="GO:0046872">
    <property type="term" value="F:metal ion binding"/>
    <property type="evidence" value="ECO:0007669"/>
    <property type="project" value="UniProtKB-KW"/>
</dbReference>
<feature type="binding site" evidence="12">
    <location>
        <position position="157"/>
    </location>
    <ligand>
        <name>GTP</name>
        <dbReference type="ChEBI" id="CHEBI:37565"/>
    </ligand>
</feature>
<feature type="binding site" evidence="12">
    <location>
        <position position="70"/>
    </location>
    <ligand>
        <name>S-adenosyl-L-methionine</name>
        <dbReference type="ChEBI" id="CHEBI:59789"/>
    </ligand>
</feature>
<evidence type="ECO:0000313" key="16">
    <source>
        <dbReference type="Proteomes" id="UP000055611"/>
    </source>
</evidence>
<name>A0A126QSB0_9BACT</name>
<feature type="binding site" evidence="12">
    <location>
        <position position="17"/>
    </location>
    <ligand>
        <name>GTP</name>
        <dbReference type="ChEBI" id="CHEBI:37565"/>
    </ligand>
</feature>
<dbReference type="Proteomes" id="UP000295506">
    <property type="component" value="Unassembled WGS sequence"/>
</dbReference>
<dbReference type="SUPFAM" id="SSF102114">
    <property type="entry name" value="Radical SAM enzymes"/>
    <property type="match status" value="1"/>
</dbReference>
<protein>
    <recommendedName>
        <fullName evidence="1 12">GTP 3',8-cyclase</fullName>
        <ecNumber evidence="1 12">4.1.99.22</ecNumber>
    </recommendedName>
    <alternativeName>
        <fullName evidence="12">Molybdenum cofactor biosynthesis protein A</fullName>
    </alternativeName>
</protein>
<dbReference type="InterPro" id="IPR007197">
    <property type="entry name" value="rSAM"/>
</dbReference>
<dbReference type="InterPro" id="IPR000385">
    <property type="entry name" value="MoaA_NifB_PqqE_Fe-S-bd_CS"/>
</dbReference>
<dbReference type="InterPro" id="IPR040064">
    <property type="entry name" value="MoaA-like"/>
</dbReference>
<dbReference type="PROSITE" id="PS01305">
    <property type="entry name" value="MOAA_NIFB_PQQE"/>
    <property type="match status" value="1"/>
</dbReference>
<keyword evidence="9 12" id="KW-0501">Molybdenum cofactor biosynthesis</keyword>
<comment type="pathway">
    <text evidence="12">Cofactor biosynthesis; molybdopterin biosynthesis.</text>
</comment>
<keyword evidence="6 12" id="KW-0408">Iron</keyword>
<evidence type="ECO:0000256" key="5">
    <source>
        <dbReference type="ARBA" id="ARBA00022741"/>
    </source>
</evidence>
<dbReference type="SMART" id="SM00729">
    <property type="entry name" value="Elp3"/>
    <property type="match status" value="1"/>
</dbReference>
<dbReference type="GO" id="GO:0061798">
    <property type="term" value="F:GTP 3',8'-cyclase activity"/>
    <property type="evidence" value="ECO:0007669"/>
    <property type="project" value="UniProtKB-UniRule"/>
</dbReference>
<evidence type="ECO:0000256" key="2">
    <source>
        <dbReference type="ARBA" id="ARBA00022485"/>
    </source>
</evidence>
<dbReference type="GO" id="GO:0051539">
    <property type="term" value="F:4 iron, 4 sulfur cluster binding"/>
    <property type="evidence" value="ECO:0007669"/>
    <property type="project" value="UniProtKB-UniRule"/>
</dbReference>
<dbReference type="SFLD" id="SFLDS00029">
    <property type="entry name" value="Radical_SAM"/>
    <property type="match status" value="1"/>
</dbReference>
<evidence type="ECO:0000256" key="12">
    <source>
        <dbReference type="HAMAP-Rule" id="MF_01225"/>
    </source>
</evidence>
<organism evidence="15 17">
    <name type="scientific">Pseudodesulfovibrio indicus</name>
    <dbReference type="NCBI Taxonomy" id="1716143"/>
    <lineage>
        <taxon>Bacteria</taxon>
        <taxon>Pseudomonadati</taxon>
        <taxon>Thermodesulfobacteriota</taxon>
        <taxon>Desulfovibrionia</taxon>
        <taxon>Desulfovibrionales</taxon>
        <taxon>Desulfovibrionaceae</taxon>
    </lineage>
</organism>
<dbReference type="InterPro" id="IPR013483">
    <property type="entry name" value="MoaA"/>
</dbReference>
<evidence type="ECO:0000256" key="3">
    <source>
        <dbReference type="ARBA" id="ARBA00022691"/>
    </source>
</evidence>
<dbReference type="SFLD" id="SFLDG01383">
    <property type="entry name" value="cyclic_pyranopterin_phosphate"/>
    <property type="match status" value="1"/>
</dbReference>
<dbReference type="InterPro" id="IPR050105">
    <property type="entry name" value="MoCo_biosynth_MoaA/MoaC"/>
</dbReference>
<dbReference type="SFLD" id="SFLDG01386">
    <property type="entry name" value="main_SPASM_domain-containing"/>
    <property type="match status" value="1"/>
</dbReference>
<feature type="binding site" evidence="12">
    <location>
        <position position="28"/>
    </location>
    <ligand>
        <name>[4Fe-4S] cluster</name>
        <dbReference type="ChEBI" id="CHEBI:49883"/>
        <label>1</label>
        <note>4Fe-4S-S-AdoMet</note>
    </ligand>
</feature>
<evidence type="ECO:0000256" key="7">
    <source>
        <dbReference type="ARBA" id="ARBA00023014"/>
    </source>
</evidence>
<evidence type="ECO:0000256" key="1">
    <source>
        <dbReference type="ARBA" id="ARBA00012167"/>
    </source>
</evidence>
<comment type="catalytic activity">
    <reaction evidence="11 12">
        <text>GTP + AH2 + S-adenosyl-L-methionine = (8S)-3',8-cyclo-7,8-dihydroguanosine 5'-triphosphate + 5'-deoxyadenosine + L-methionine + A + H(+)</text>
        <dbReference type="Rhea" id="RHEA:49576"/>
        <dbReference type="ChEBI" id="CHEBI:13193"/>
        <dbReference type="ChEBI" id="CHEBI:15378"/>
        <dbReference type="ChEBI" id="CHEBI:17319"/>
        <dbReference type="ChEBI" id="CHEBI:17499"/>
        <dbReference type="ChEBI" id="CHEBI:37565"/>
        <dbReference type="ChEBI" id="CHEBI:57844"/>
        <dbReference type="ChEBI" id="CHEBI:59789"/>
        <dbReference type="ChEBI" id="CHEBI:131766"/>
        <dbReference type="EC" id="4.1.99.22"/>
    </reaction>
</comment>
<evidence type="ECO:0000256" key="9">
    <source>
        <dbReference type="ARBA" id="ARBA00023150"/>
    </source>
</evidence>
<keyword evidence="7 12" id="KW-0411">Iron-sulfur</keyword>
<feature type="binding site" evidence="12">
    <location>
        <position position="257"/>
    </location>
    <ligand>
        <name>[4Fe-4S] cluster</name>
        <dbReference type="ChEBI" id="CHEBI:49883"/>
        <label>2</label>
        <note>4Fe-4S-substrate</note>
    </ligand>
</feature>
<dbReference type="InterPro" id="IPR010505">
    <property type="entry name" value="MoaA_twitch"/>
</dbReference>
<dbReference type="InterPro" id="IPR013785">
    <property type="entry name" value="Aldolase_TIM"/>
</dbReference>
<feature type="binding site" evidence="12">
    <location>
        <position position="97"/>
    </location>
    <ligand>
        <name>GTP</name>
        <dbReference type="ChEBI" id="CHEBI:37565"/>
    </ligand>
</feature>
<dbReference type="Pfam" id="PF04055">
    <property type="entry name" value="Radical_SAM"/>
    <property type="match status" value="1"/>
</dbReference>
<feature type="binding site" evidence="12">
    <location>
        <position position="260"/>
    </location>
    <ligand>
        <name>[4Fe-4S] cluster</name>
        <dbReference type="ChEBI" id="CHEBI:49883"/>
        <label>2</label>
        <note>4Fe-4S-substrate</note>
    </ligand>
</feature>
<reference evidence="14 16" key="1">
    <citation type="journal article" date="2016" name="Front. Microbiol.">
        <title>Genome Sequence of the Piezophilic, Mesophilic Sulfate-Reducing Bacterium Desulfovibrio indicus J2T.</title>
        <authorList>
            <person name="Cao J."/>
            <person name="Maignien L."/>
            <person name="Shao Z."/>
            <person name="Alain K."/>
            <person name="Jebbar M."/>
        </authorList>
    </citation>
    <scope>NUCLEOTIDE SEQUENCE [LARGE SCALE GENOMIC DNA]</scope>
    <source>
        <strain evidence="14 16">J2</strain>
    </source>
</reference>
<keyword evidence="3 12" id="KW-0949">S-adenosyl-L-methionine</keyword>
<comment type="cofactor">
    <cofactor evidence="12">
        <name>[4Fe-4S] cluster</name>
        <dbReference type="ChEBI" id="CHEBI:49883"/>
    </cofactor>
    <text evidence="12">Binds 2 [4Fe-4S] clusters. Binds 1 [4Fe-4S] cluster coordinated with 3 cysteines and an exchangeable S-adenosyl-L-methionine and 1 [4Fe-4S] cluster coordinated with 3 cysteines and the GTP-derived substrate.</text>
</comment>
<dbReference type="InterPro" id="IPR006638">
    <property type="entry name" value="Elp3/MiaA/NifB-like_rSAM"/>
</dbReference>
<feature type="binding site" evidence="12">
    <location>
        <position position="24"/>
    </location>
    <ligand>
        <name>[4Fe-4S] cluster</name>
        <dbReference type="ChEBI" id="CHEBI:49883"/>
        <label>1</label>
        <note>4Fe-4S-S-AdoMet</note>
    </ligand>
</feature>
<evidence type="ECO:0000256" key="6">
    <source>
        <dbReference type="ARBA" id="ARBA00023004"/>
    </source>
</evidence>
<gene>
    <name evidence="12" type="primary">moaA</name>
    <name evidence="14" type="ORF">AWY79_16755</name>
    <name evidence="15" type="ORF">EDC59_102385</name>
</gene>
<dbReference type="GO" id="GO:0006777">
    <property type="term" value="P:Mo-molybdopterin cofactor biosynthetic process"/>
    <property type="evidence" value="ECO:0007669"/>
    <property type="project" value="UniProtKB-UniRule"/>
</dbReference>
<dbReference type="GO" id="GO:0005525">
    <property type="term" value="F:GTP binding"/>
    <property type="evidence" value="ECO:0007669"/>
    <property type="project" value="UniProtKB-UniRule"/>
</dbReference>
<feature type="binding site" evidence="12">
    <location>
        <position position="66"/>
    </location>
    <ligand>
        <name>GTP</name>
        <dbReference type="ChEBI" id="CHEBI:37565"/>
    </ligand>
</feature>
<sequence length="335" mass="37892">MHKTLEDIHGRAVSYMRISVTDRCNLRCTYCAGEGMEFIPHPDILRYEEIMELMSMARNLGVHKVRFTGGEPFVRKGFGDFMIEAAGRFKDLDLCVTTNATLIGPDVERLAAAGIRRVNISLDTMNRDKFKTITGRDHYDTVRENIDRCLEAGMRLKINAVAMHGVNDDELPAFVEFARTHPVDFRFIEFMPVGLETGWEDQRVWTADEILSEANKLAVLTPVTAAGERRHGPARMYDIKDGLGRIGLISPYTNHFCSTCNRLRITSDGNLRTCLFSDKVYRLRPALRHPRLGMEHVERIIRLAGHSKPIGNELLKKMRASDHGVCKTRMASIGG</sequence>
<dbReference type="Proteomes" id="UP000055611">
    <property type="component" value="Chromosome"/>
</dbReference>
<dbReference type="GO" id="GO:0061799">
    <property type="term" value="F:cyclic pyranopterin monophosphate synthase activity"/>
    <property type="evidence" value="ECO:0007669"/>
    <property type="project" value="TreeGrafter"/>
</dbReference>
<feature type="domain" description="Radical SAM core" evidence="13">
    <location>
        <begin position="8"/>
        <end position="220"/>
    </location>
</feature>
<proteinExistence type="inferred from homology"/>
<keyword evidence="2 12" id="KW-0004">4Fe-4S</keyword>
<comment type="similarity">
    <text evidence="12">Belongs to the radical SAM superfamily. MoaA family.</text>
</comment>
<dbReference type="CDD" id="cd21117">
    <property type="entry name" value="Twitch_MoaA"/>
    <property type="match status" value="1"/>
</dbReference>
<feature type="binding site" evidence="12">
    <location>
        <position position="121"/>
    </location>
    <ligand>
        <name>S-adenosyl-L-methionine</name>
        <dbReference type="ChEBI" id="CHEBI:59789"/>
    </ligand>
</feature>
<dbReference type="EMBL" id="SOBK01000002">
    <property type="protein sequence ID" value="TDT90951.1"/>
    <property type="molecule type" value="Genomic_DNA"/>
</dbReference>
<dbReference type="RefSeq" id="WP_066806420.1">
    <property type="nucleotide sequence ID" value="NZ_CP014206.1"/>
</dbReference>
<comment type="subunit">
    <text evidence="12">Monomer and homodimer.</text>
</comment>